<dbReference type="Pfam" id="PF02470">
    <property type="entry name" value="MlaD"/>
    <property type="match status" value="1"/>
</dbReference>
<accession>A0A173LGV9</accession>
<dbReference type="InterPro" id="IPR003399">
    <property type="entry name" value="Mce/MlaD"/>
</dbReference>
<dbReference type="SUPFAM" id="SSF46966">
    <property type="entry name" value="Spectrin repeat"/>
    <property type="match status" value="1"/>
</dbReference>
<dbReference type="InterPro" id="IPR005693">
    <property type="entry name" value="Mce"/>
</dbReference>
<evidence type="ECO:0000313" key="4">
    <source>
        <dbReference type="Proteomes" id="UP000186104"/>
    </source>
</evidence>
<dbReference type="InterPro" id="IPR052336">
    <property type="entry name" value="MlaD_Phospholipid_Transporter"/>
</dbReference>
<protein>
    <recommendedName>
        <fullName evidence="2">Mce/MlaD domain-containing protein</fullName>
    </recommendedName>
</protein>
<sequence>MMSKQVKWQLVFFAIITVIGLTAMSVVYLKLPQRFGFDRVDVALEMPVTGGLYQNANVSYLGNTVGTVEEVNLNPDGVRANLYIEDSANLPNNVRAEIRSVSAVGEQYVDLIPVGAPDGELESGTVLRGDQVSLPQGMGPVLDQATALLASVNNEKMRNVLQESFDAFAGSEQDMQRLIDSSRLFVQEANNNSEAVNALIRDAEPLLNSQIRSEDSLKKWIDNLANVTDQLRENRPQLESILDNGPEMLAKTQRTMDELQPVLPVLVANLMSLGEVGVVYNRSLEQLLVLYPAIVSALLTAIDGGKDADSIKVDFNLQLNNPPPCTTGFIPAADQRSPADLSVPAQINGLYCKVPSDAATTVRGARNLPCMEFPDRRGASVQQCREGGYGPEDVLGDNPPDNSEVGPPQTELPDVGLQDWPAGGQDPNTYATSAAMYDPDTGEYVASDGKTYSQSDLGKNTALASGASMTDAVLNGVKVS</sequence>
<feature type="region of interest" description="Disordered" evidence="1">
    <location>
        <begin position="381"/>
        <end position="409"/>
    </location>
</feature>
<dbReference type="PANTHER" id="PTHR33371:SF16">
    <property type="entry name" value="MCE-FAMILY PROTEIN MCE3F"/>
    <property type="match status" value="1"/>
</dbReference>
<dbReference type="Proteomes" id="UP000186104">
    <property type="component" value="Chromosome"/>
</dbReference>
<dbReference type="STRING" id="499555.BJL86_0754"/>
<evidence type="ECO:0000256" key="1">
    <source>
        <dbReference type="SAM" id="MobiDB-lite"/>
    </source>
</evidence>
<dbReference type="RefSeq" id="WP_067472668.1">
    <property type="nucleotide sequence ID" value="NZ_CP015961.1"/>
</dbReference>
<dbReference type="GO" id="GO:0005576">
    <property type="term" value="C:extracellular region"/>
    <property type="evidence" value="ECO:0007669"/>
    <property type="project" value="TreeGrafter"/>
</dbReference>
<dbReference type="EMBL" id="CP015961">
    <property type="protein sequence ID" value="ANI91556.1"/>
    <property type="molecule type" value="Genomic_DNA"/>
</dbReference>
<evidence type="ECO:0000313" key="3">
    <source>
        <dbReference type="EMBL" id="ANI91556.1"/>
    </source>
</evidence>
<dbReference type="KEGG" id="dtm:BJL86_0754"/>
<gene>
    <name evidence="3" type="ORF">BJL86_0754</name>
</gene>
<reference evidence="3 4" key="1">
    <citation type="submission" date="2016-06" db="EMBL/GenBank/DDBJ databases">
        <title>Complete genome sequence of a saline-alkali tolerant type strain Dietzia timorensis ID05-A0528T.</title>
        <authorList>
            <person name="Wu X."/>
        </authorList>
    </citation>
    <scope>NUCLEOTIDE SEQUENCE [LARGE SCALE GENOMIC DNA]</scope>
    <source>
        <strain evidence="3 4">ID05-A0528</strain>
    </source>
</reference>
<proteinExistence type="predicted"/>
<dbReference type="AlphaFoldDB" id="A0A173LGV9"/>
<dbReference type="NCBIfam" id="TIGR00996">
    <property type="entry name" value="Mtu_fam_mce"/>
    <property type="match status" value="1"/>
</dbReference>
<organism evidence="3 4">
    <name type="scientific">Dietzia timorensis</name>
    <dbReference type="NCBI Taxonomy" id="499555"/>
    <lineage>
        <taxon>Bacteria</taxon>
        <taxon>Bacillati</taxon>
        <taxon>Actinomycetota</taxon>
        <taxon>Actinomycetes</taxon>
        <taxon>Mycobacteriales</taxon>
        <taxon>Dietziaceae</taxon>
        <taxon>Dietzia</taxon>
    </lineage>
</organism>
<evidence type="ECO:0000259" key="2">
    <source>
        <dbReference type="Pfam" id="PF02470"/>
    </source>
</evidence>
<feature type="domain" description="Mce/MlaD" evidence="2">
    <location>
        <begin position="41"/>
        <end position="113"/>
    </location>
</feature>
<name>A0A173LGV9_9ACTN</name>
<dbReference type="PANTHER" id="PTHR33371">
    <property type="entry name" value="INTERMEMBRANE PHOSPHOLIPID TRANSPORT SYSTEM BINDING PROTEIN MLAD-RELATED"/>
    <property type="match status" value="1"/>
</dbReference>
<keyword evidence="4" id="KW-1185">Reference proteome</keyword>